<evidence type="ECO:0000313" key="2">
    <source>
        <dbReference type="EMBL" id="MBU3855813.1"/>
    </source>
</evidence>
<organism evidence="2 3">
    <name type="scientific">Candidatus Phocaeicola excrementipullorum</name>
    <dbReference type="NCBI Taxonomy" id="2838731"/>
    <lineage>
        <taxon>Bacteria</taxon>
        <taxon>Pseudomonadati</taxon>
        <taxon>Bacteroidota</taxon>
        <taxon>Bacteroidia</taxon>
        <taxon>Bacteroidales</taxon>
        <taxon>Bacteroidaceae</taxon>
        <taxon>Phocaeicola</taxon>
    </lineage>
</organism>
<dbReference type="PANTHER" id="PTHR30217:SF10">
    <property type="entry name" value="23S RRNA 5-HYDROXYCYTIDINE C2501 SYNTHASE"/>
    <property type="match status" value="1"/>
</dbReference>
<dbReference type="EMBL" id="JAHLFJ010000043">
    <property type="protein sequence ID" value="MBU3855813.1"/>
    <property type="molecule type" value="Genomic_DNA"/>
</dbReference>
<name>A0A948TLZ9_9BACT</name>
<dbReference type="PROSITE" id="PS01276">
    <property type="entry name" value="PEPTIDASE_U32"/>
    <property type="match status" value="1"/>
</dbReference>
<dbReference type="Proteomes" id="UP000784286">
    <property type="component" value="Unassembled WGS sequence"/>
</dbReference>
<dbReference type="Pfam" id="PF01136">
    <property type="entry name" value="Peptidase_U32"/>
    <property type="match status" value="1"/>
</dbReference>
<gene>
    <name evidence="2" type="ORF">H9928_04515</name>
</gene>
<evidence type="ECO:0000313" key="3">
    <source>
        <dbReference type="Proteomes" id="UP000784286"/>
    </source>
</evidence>
<dbReference type="Pfam" id="PF12392">
    <property type="entry name" value="DUF3656"/>
    <property type="match status" value="1"/>
</dbReference>
<reference evidence="2" key="1">
    <citation type="journal article" date="2021" name="PeerJ">
        <title>Extensive microbial diversity within the chicken gut microbiome revealed by metagenomics and culture.</title>
        <authorList>
            <person name="Gilroy R."/>
            <person name="Ravi A."/>
            <person name="Getino M."/>
            <person name="Pursley I."/>
            <person name="Horton D.L."/>
            <person name="Alikhan N.F."/>
            <person name="Baker D."/>
            <person name="Gharbi K."/>
            <person name="Hall N."/>
            <person name="Watson M."/>
            <person name="Adriaenssens E.M."/>
            <person name="Foster-Nyarko E."/>
            <person name="Jarju S."/>
            <person name="Secka A."/>
            <person name="Antonio M."/>
            <person name="Oren A."/>
            <person name="Chaudhuri R.R."/>
            <person name="La Ragione R."/>
            <person name="Hildebrand F."/>
            <person name="Pallen M.J."/>
        </authorList>
    </citation>
    <scope>NUCLEOTIDE SEQUENCE</scope>
    <source>
        <strain evidence="2">8470</strain>
    </source>
</reference>
<dbReference type="InterPro" id="IPR020988">
    <property type="entry name" value="Pept_U32_collagenase"/>
</dbReference>
<proteinExistence type="predicted"/>
<dbReference type="InterPro" id="IPR051454">
    <property type="entry name" value="RNA/ubiquinone_mod_enzymes"/>
</dbReference>
<feature type="domain" description="Peptidase U32 collagenase" evidence="1">
    <location>
        <begin position="386"/>
        <end position="498"/>
    </location>
</feature>
<accession>A0A948TLZ9</accession>
<reference evidence="2" key="2">
    <citation type="submission" date="2021-04" db="EMBL/GenBank/DDBJ databases">
        <authorList>
            <person name="Gilroy R."/>
        </authorList>
    </citation>
    <scope>NUCLEOTIDE SEQUENCE</scope>
    <source>
        <strain evidence="2">8470</strain>
    </source>
</reference>
<dbReference type="PANTHER" id="PTHR30217">
    <property type="entry name" value="PEPTIDASE U32 FAMILY"/>
    <property type="match status" value="1"/>
</dbReference>
<dbReference type="AlphaFoldDB" id="A0A948TLZ9"/>
<dbReference type="InterPro" id="IPR001539">
    <property type="entry name" value="Peptidase_U32"/>
</dbReference>
<protein>
    <submittedName>
        <fullName evidence="2">U32 family peptidase</fullName>
    </submittedName>
</protein>
<comment type="caution">
    <text evidence="2">The sequence shown here is derived from an EMBL/GenBank/DDBJ whole genome shotgun (WGS) entry which is preliminary data.</text>
</comment>
<evidence type="ECO:0000259" key="1">
    <source>
        <dbReference type="Pfam" id="PF12392"/>
    </source>
</evidence>
<sequence>MKSDNALPRPIELLAPAKNLECGIEAINHGADAVYIGAPRFGARAAAGNSLEDIARLVRYAHLFGARIYVTVNTILRDEELEDTERMIGELYRIGVDALIVQDMGITRLDIPPIPLHASTQTDNRDVQKVRFLAEAGFRQIVLARELSIDEISEIHEACPDVLLEVFIHGALCVSYSGQCYVSQACYGRSANRGECAQFCRLGFDMIDADGKTIARNKHLLSLKDMNQSRNLEALLDAGASSLKIEGRLKDVSYVKNVTAYYRQKLDAIFKYRKEYCRASSGTVELTFRPQLDKSFNRGFTEYFAHGRNPEIFSFNTPKSLGEEVGTVKEIKGNYLTVAGTKSFSNGDGICYLDENGKLQGFRVNRAENNRLYPQEMPAIRPKTKLYRNLDQSFERMLQKKSAERKIAVNISLEENSFGFTLAFCDENSNRVCVTLSQEKTPARTPQDENQRMQLAKLGNTPFKAESISLQLSDNWFIPSSALAELRRQAVNALASLRHINYRQERNRMPETRHSFPKQELTYLGNVMNARAAAFYHDHGVKHIEPALEKKQPEHAILMFCKHCLRYSMGWCPKHHQARSPFREPYFLVSSDGRKFRLEFDCKICQMKVLDEK</sequence>